<evidence type="ECO:0000313" key="5">
    <source>
        <dbReference type="EMBL" id="KAJ7191428.1"/>
    </source>
</evidence>
<dbReference type="InterPro" id="IPR042099">
    <property type="entry name" value="ANL_N_sf"/>
</dbReference>
<evidence type="ECO:0000256" key="2">
    <source>
        <dbReference type="ARBA" id="ARBA00022598"/>
    </source>
</evidence>
<protein>
    <recommendedName>
        <fullName evidence="7">4-coumarate-CoA ligase</fullName>
    </recommendedName>
</protein>
<sequence length="579" mass="63256">MSRIYRHPTKPTVDIPQLDLLTFLFGQSFPLNSNFSHREADDALVLHADAADPSNRVTKATLRSLTQRIAHGLRAHFDIGAHGPNTDIVTVISGGQVLIPAAFFGIIAAGGVYSAASPSSTPADLARQVRIGTSRLVIADRAHAGVAREAAAQCGLDADRVVLVLDSSPGRWSLKSLDGSMDALSDQTLEWERVTDPKTLEESVITILWSSGTTGLPKGVQLSHLNLVAETYITALSAREWLVREFETNPSFVPTPYRTLGHLPVSHIAGLFGYILGPMYSAGTVFWLPRYSWPDLLRYAERHEITVFYTVPSIFLRIAKDPAAVRAFRFIEGASTGAAPMDAALQRAASAKLGEGGKEPVRIGQTWGLSETTGAVTAMPRGDADADAYGSLSPVLPGVELRIVDEEMRDVEEGEEGELLVRSVLVTRGYFRNEDATRAAFRDGWFCTGDVGVVREGRFYLVDRKKEILKYKGQQVAPAELENVLFAHPRVHEAAVIGVPAPDDPGNDLPRAYVVVDDRGKVTAEEIAEYVRARVAPYKQLRGGVVFVDEIPKNAVGKNLRRDLRERAKREMRETGAKL</sequence>
<evidence type="ECO:0008006" key="7">
    <source>
        <dbReference type="Google" id="ProtNLM"/>
    </source>
</evidence>
<accession>A0AAD6XXD7</accession>
<dbReference type="SUPFAM" id="SSF56801">
    <property type="entry name" value="Acetyl-CoA synthetase-like"/>
    <property type="match status" value="1"/>
</dbReference>
<dbReference type="InterPro" id="IPR025110">
    <property type="entry name" value="AMP-bd_C"/>
</dbReference>
<dbReference type="InterPro" id="IPR020845">
    <property type="entry name" value="AMP-binding_CS"/>
</dbReference>
<evidence type="ECO:0000256" key="1">
    <source>
        <dbReference type="ARBA" id="ARBA00006432"/>
    </source>
</evidence>
<comment type="caution">
    <text evidence="5">The sequence shown here is derived from an EMBL/GenBank/DDBJ whole genome shotgun (WGS) entry which is preliminary data.</text>
</comment>
<dbReference type="Gene3D" id="3.40.50.12780">
    <property type="entry name" value="N-terminal domain of ligase-like"/>
    <property type="match status" value="1"/>
</dbReference>
<keyword evidence="2" id="KW-0436">Ligase</keyword>
<dbReference type="GO" id="GO:0019748">
    <property type="term" value="P:secondary metabolic process"/>
    <property type="evidence" value="ECO:0007669"/>
    <property type="project" value="TreeGrafter"/>
</dbReference>
<name>A0AAD6XXD7_9AGAR</name>
<dbReference type="InterPro" id="IPR000873">
    <property type="entry name" value="AMP-dep_synth/lig_dom"/>
</dbReference>
<dbReference type="GO" id="GO:0016405">
    <property type="term" value="F:CoA-ligase activity"/>
    <property type="evidence" value="ECO:0007669"/>
    <property type="project" value="TreeGrafter"/>
</dbReference>
<comment type="similarity">
    <text evidence="1">Belongs to the ATP-dependent AMP-binding enzyme family.</text>
</comment>
<dbReference type="InterPro" id="IPR045851">
    <property type="entry name" value="AMP-bd_C_sf"/>
</dbReference>
<evidence type="ECO:0000259" key="3">
    <source>
        <dbReference type="Pfam" id="PF00501"/>
    </source>
</evidence>
<dbReference type="PANTHER" id="PTHR24096:SF149">
    <property type="entry name" value="AMP-BINDING DOMAIN-CONTAINING PROTEIN-RELATED"/>
    <property type="match status" value="1"/>
</dbReference>
<organism evidence="5 6">
    <name type="scientific">Mycena pura</name>
    <dbReference type="NCBI Taxonomy" id="153505"/>
    <lineage>
        <taxon>Eukaryota</taxon>
        <taxon>Fungi</taxon>
        <taxon>Dikarya</taxon>
        <taxon>Basidiomycota</taxon>
        <taxon>Agaricomycotina</taxon>
        <taxon>Agaricomycetes</taxon>
        <taxon>Agaricomycetidae</taxon>
        <taxon>Agaricales</taxon>
        <taxon>Marasmiineae</taxon>
        <taxon>Mycenaceae</taxon>
        <taxon>Mycena</taxon>
    </lineage>
</organism>
<dbReference type="Pfam" id="PF00501">
    <property type="entry name" value="AMP-binding"/>
    <property type="match status" value="1"/>
</dbReference>
<dbReference type="PROSITE" id="PS00455">
    <property type="entry name" value="AMP_BINDING"/>
    <property type="match status" value="1"/>
</dbReference>
<dbReference type="Pfam" id="PF13193">
    <property type="entry name" value="AMP-binding_C"/>
    <property type="match status" value="1"/>
</dbReference>
<dbReference type="EMBL" id="JARJCW010000133">
    <property type="protein sequence ID" value="KAJ7191428.1"/>
    <property type="molecule type" value="Genomic_DNA"/>
</dbReference>
<gene>
    <name evidence="5" type="ORF">GGX14DRAFT_600666</name>
</gene>
<evidence type="ECO:0000313" key="6">
    <source>
        <dbReference type="Proteomes" id="UP001219525"/>
    </source>
</evidence>
<keyword evidence="6" id="KW-1185">Reference proteome</keyword>
<feature type="domain" description="AMP-binding enzyme C-terminal" evidence="4">
    <location>
        <begin position="480"/>
        <end position="558"/>
    </location>
</feature>
<dbReference type="PANTHER" id="PTHR24096">
    <property type="entry name" value="LONG-CHAIN-FATTY-ACID--COA LIGASE"/>
    <property type="match status" value="1"/>
</dbReference>
<evidence type="ECO:0000259" key="4">
    <source>
        <dbReference type="Pfam" id="PF13193"/>
    </source>
</evidence>
<dbReference type="Proteomes" id="UP001219525">
    <property type="component" value="Unassembled WGS sequence"/>
</dbReference>
<reference evidence="5" key="1">
    <citation type="submission" date="2023-03" db="EMBL/GenBank/DDBJ databases">
        <title>Massive genome expansion in bonnet fungi (Mycena s.s.) driven by repeated elements and novel gene families across ecological guilds.</title>
        <authorList>
            <consortium name="Lawrence Berkeley National Laboratory"/>
            <person name="Harder C.B."/>
            <person name="Miyauchi S."/>
            <person name="Viragh M."/>
            <person name="Kuo A."/>
            <person name="Thoen E."/>
            <person name="Andreopoulos B."/>
            <person name="Lu D."/>
            <person name="Skrede I."/>
            <person name="Drula E."/>
            <person name="Henrissat B."/>
            <person name="Morin E."/>
            <person name="Kohler A."/>
            <person name="Barry K."/>
            <person name="LaButti K."/>
            <person name="Morin E."/>
            <person name="Salamov A."/>
            <person name="Lipzen A."/>
            <person name="Mereny Z."/>
            <person name="Hegedus B."/>
            <person name="Baldrian P."/>
            <person name="Stursova M."/>
            <person name="Weitz H."/>
            <person name="Taylor A."/>
            <person name="Grigoriev I.V."/>
            <person name="Nagy L.G."/>
            <person name="Martin F."/>
            <person name="Kauserud H."/>
        </authorList>
    </citation>
    <scope>NUCLEOTIDE SEQUENCE</scope>
    <source>
        <strain evidence="5">9144</strain>
    </source>
</reference>
<feature type="domain" description="AMP-dependent synthetase/ligase" evidence="3">
    <location>
        <begin position="48"/>
        <end position="431"/>
    </location>
</feature>
<dbReference type="FunFam" id="3.30.300.30:FF:000007">
    <property type="entry name" value="4-coumarate--CoA ligase 2"/>
    <property type="match status" value="1"/>
</dbReference>
<proteinExistence type="inferred from homology"/>
<dbReference type="Gene3D" id="3.30.300.30">
    <property type="match status" value="1"/>
</dbReference>
<dbReference type="AlphaFoldDB" id="A0AAD6XXD7"/>